<keyword evidence="5 9" id="KW-0238">DNA-binding</keyword>
<evidence type="ECO:0000313" key="14">
    <source>
        <dbReference type="EMBL" id="PRQ45317.1"/>
    </source>
</evidence>
<dbReference type="InterPro" id="IPR009057">
    <property type="entry name" value="Homeodomain-like_sf"/>
</dbReference>
<dbReference type="GO" id="GO:0005634">
    <property type="term" value="C:nucleus"/>
    <property type="evidence" value="ECO:0007669"/>
    <property type="project" value="UniProtKB-SubCell"/>
</dbReference>
<evidence type="ECO:0000256" key="9">
    <source>
        <dbReference type="PROSITE-ProRule" id="PRU00108"/>
    </source>
</evidence>
<keyword evidence="3" id="KW-0805">Transcription regulation</keyword>
<comment type="caution">
    <text evidence="14">The sequence shown here is derived from an EMBL/GenBank/DDBJ whole genome shotgun (WGS) entry which is preliminary data.</text>
</comment>
<gene>
    <name evidence="14" type="ORF">RchiOBHm_Chr3g0488861</name>
</gene>
<dbReference type="PANTHER" id="PTHR45654">
    <property type="entry name" value="HOMEOBOX-LEUCINE ZIPPER PROTEIN MERISTEM L1"/>
    <property type="match status" value="1"/>
</dbReference>
<feature type="DNA-binding region" description="Homeobox" evidence="9">
    <location>
        <begin position="27"/>
        <end position="86"/>
    </location>
</feature>
<organism evidence="14 15">
    <name type="scientific">Rosa chinensis</name>
    <name type="common">China rose</name>
    <dbReference type="NCBI Taxonomy" id="74649"/>
    <lineage>
        <taxon>Eukaryota</taxon>
        <taxon>Viridiplantae</taxon>
        <taxon>Streptophyta</taxon>
        <taxon>Embryophyta</taxon>
        <taxon>Tracheophyta</taxon>
        <taxon>Spermatophyta</taxon>
        <taxon>Magnoliopsida</taxon>
        <taxon>eudicotyledons</taxon>
        <taxon>Gunneridae</taxon>
        <taxon>Pentapetalae</taxon>
        <taxon>rosids</taxon>
        <taxon>fabids</taxon>
        <taxon>Rosales</taxon>
        <taxon>Rosaceae</taxon>
        <taxon>Rosoideae</taxon>
        <taxon>Rosoideae incertae sedis</taxon>
        <taxon>Rosa</taxon>
    </lineage>
</organism>
<evidence type="ECO:0000259" key="13">
    <source>
        <dbReference type="PROSITE" id="PS50848"/>
    </source>
</evidence>
<dbReference type="GO" id="GO:0008289">
    <property type="term" value="F:lipid binding"/>
    <property type="evidence" value="ECO:0007669"/>
    <property type="project" value="InterPro"/>
</dbReference>
<dbReference type="EMBL" id="PDCK01000041">
    <property type="protein sequence ID" value="PRQ45317.1"/>
    <property type="molecule type" value="Genomic_DNA"/>
</dbReference>
<dbReference type="Gene3D" id="3.30.530.20">
    <property type="match status" value="1"/>
</dbReference>
<evidence type="ECO:0000256" key="3">
    <source>
        <dbReference type="ARBA" id="ARBA00023015"/>
    </source>
</evidence>
<keyword evidence="4" id="KW-0175">Coiled coil</keyword>
<dbReference type="InterPro" id="IPR001356">
    <property type="entry name" value="HD"/>
</dbReference>
<dbReference type="SMART" id="SM00389">
    <property type="entry name" value="HOX"/>
    <property type="match status" value="1"/>
</dbReference>
<comment type="subcellular location">
    <subcellularLocation>
        <location evidence="1 9 10">Nucleus</location>
    </subcellularLocation>
</comment>
<dbReference type="CDD" id="cd00086">
    <property type="entry name" value="homeodomain"/>
    <property type="match status" value="1"/>
</dbReference>
<dbReference type="Pfam" id="PF01852">
    <property type="entry name" value="START"/>
    <property type="match status" value="1"/>
</dbReference>
<dbReference type="SUPFAM" id="SSF46689">
    <property type="entry name" value="Homeodomain-like"/>
    <property type="match status" value="1"/>
</dbReference>
<evidence type="ECO:0000256" key="6">
    <source>
        <dbReference type="ARBA" id="ARBA00023155"/>
    </source>
</evidence>
<dbReference type="SUPFAM" id="SSF55961">
    <property type="entry name" value="Bet v1-like"/>
    <property type="match status" value="2"/>
</dbReference>
<keyword evidence="8 9" id="KW-0539">Nucleus</keyword>
<dbReference type="InterPro" id="IPR042160">
    <property type="entry name" value="HD-Zip_IV"/>
</dbReference>
<evidence type="ECO:0000313" key="15">
    <source>
        <dbReference type="Proteomes" id="UP000238479"/>
    </source>
</evidence>
<dbReference type="SMART" id="SM00234">
    <property type="entry name" value="START"/>
    <property type="match status" value="1"/>
</dbReference>
<accession>A0A2P6RFY5</accession>
<keyword evidence="15" id="KW-1185">Reference proteome</keyword>
<evidence type="ECO:0000256" key="1">
    <source>
        <dbReference type="ARBA" id="ARBA00004123"/>
    </source>
</evidence>
<dbReference type="OMA" id="EHEKVSN"/>
<dbReference type="Pfam" id="PF25797">
    <property type="entry name" value="PDF2_C"/>
    <property type="match status" value="1"/>
</dbReference>
<dbReference type="FunFam" id="1.10.10.60:FF:000229">
    <property type="entry name" value="Homeobox-leucine zipper protein HDG1"/>
    <property type="match status" value="1"/>
</dbReference>
<sequence>MDLPKGNGNENGGASGDEQEASNSRKRGKTYHRHTSQQIQHLEAFFKKCPHPDDNQRRQLSKELGLEPQQIKFWFQNKRTQTKTQTERADNSTLRAENSRIQCENYAIKEALKNVICPACGGPPFGEQDRQKSLQKLHLENAQLKEEANFEINNFLYIHYYFHHIYNDTLIHDKVATLLSKFIGKPLSQIDSLTYAARSSPDVSPGLLINQAMRSSDLSHEFINPTISNNAALAYYQVNAIPETEKAVMIETAASAMEELIRILRINEPMWIKSNSDGRYVLNHENYDKIFPRAYRLKTSSARIESSKDSGIASISALQLVDAFLDANKWVDLFPTIVTKAKTIEVLQAGMFGTQSGCLQLMYGQMHILSPLVLPRDFYFLRFCQQIEVGTWVIVDVSYDCFKGSTTQRSWRLPSGCMIQDMPNGCSKVTWAEHVEVDDKTQTHRLYRDLVCGSVAYGAQRWIVTLQRMCERFGCSFDDVSSSSEFGAMFAMPQGRSSIMKLSHRMVRNFCGMLSMSGKLDFPQLSEANNSGVRVNVRKSIDPGEPSGMVVVAATSLWLPLHSQDVFNFFTNEKTRVQWDVLSNGNPMNVIAHISTGAHPGNCISIIQPFVPTEGNMLLLQESYIDTLGSMVIYAPVEVATINIAIGGEVDSSDIPILPSGFIISDDGRPDTGTSSNTNPAKSGGSLLTVAFQILVPFPSPSQVLNVESVATVNTLISLTVQKIKTALNCAGLD</sequence>
<dbReference type="PANTHER" id="PTHR45654:SF9">
    <property type="entry name" value="HOMEOBOX-LEUCINE ZIPPER PROTEIN HDG10-RELATED"/>
    <property type="match status" value="1"/>
</dbReference>
<evidence type="ECO:0000259" key="12">
    <source>
        <dbReference type="PROSITE" id="PS50071"/>
    </source>
</evidence>
<evidence type="ECO:0000256" key="10">
    <source>
        <dbReference type="RuleBase" id="RU000682"/>
    </source>
</evidence>
<evidence type="ECO:0000256" key="4">
    <source>
        <dbReference type="ARBA" id="ARBA00023054"/>
    </source>
</evidence>
<evidence type="ECO:0000256" key="5">
    <source>
        <dbReference type="ARBA" id="ARBA00023125"/>
    </source>
</evidence>
<evidence type="ECO:0000256" key="7">
    <source>
        <dbReference type="ARBA" id="ARBA00023163"/>
    </source>
</evidence>
<dbReference type="Gramene" id="PRQ45317">
    <property type="protein sequence ID" value="PRQ45317"/>
    <property type="gene ID" value="RchiOBHm_Chr3g0488861"/>
</dbReference>
<feature type="region of interest" description="Disordered" evidence="11">
    <location>
        <begin position="1"/>
        <end position="37"/>
    </location>
</feature>
<feature type="domain" description="Homeobox" evidence="12">
    <location>
        <begin position="25"/>
        <end position="85"/>
    </location>
</feature>
<dbReference type="CDD" id="cd08875">
    <property type="entry name" value="START_ArGLABRA2_like"/>
    <property type="match status" value="1"/>
</dbReference>
<dbReference type="GO" id="GO:0003677">
    <property type="term" value="F:DNA binding"/>
    <property type="evidence" value="ECO:0007669"/>
    <property type="project" value="UniProtKB-UniRule"/>
</dbReference>
<name>A0A2P6RFY5_ROSCH</name>
<dbReference type="Proteomes" id="UP000238479">
    <property type="component" value="Chromosome 3"/>
</dbReference>
<dbReference type="InterPro" id="IPR002913">
    <property type="entry name" value="START_lipid-bd_dom"/>
</dbReference>
<proteinExistence type="inferred from homology"/>
<comment type="similarity">
    <text evidence="2">Belongs to the HD-ZIP homeobox family. Class IV subfamily.</text>
</comment>
<feature type="domain" description="START" evidence="13">
    <location>
        <begin position="242"/>
        <end position="475"/>
    </location>
</feature>
<dbReference type="InterPro" id="IPR017970">
    <property type="entry name" value="Homeobox_CS"/>
</dbReference>
<dbReference type="PROSITE" id="PS50071">
    <property type="entry name" value="HOMEOBOX_2"/>
    <property type="match status" value="1"/>
</dbReference>
<dbReference type="Pfam" id="PF00046">
    <property type="entry name" value="Homeodomain"/>
    <property type="match status" value="1"/>
</dbReference>
<keyword evidence="7" id="KW-0804">Transcription</keyword>
<dbReference type="InterPro" id="IPR023393">
    <property type="entry name" value="START-like_dom_sf"/>
</dbReference>
<keyword evidence="6 9" id="KW-0371">Homeobox</keyword>
<dbReference type="PROSITE" id="PS00027">
    <property type="entry name" value="HOMEOBOX_1"/>
    <property type="match status" value="1"/>
</dbReference>
<feature type="compositionally biased region" description="Basic residues" evidence="11">
    <location>
        <begin position="24"/>
        <end position="35"/>
    </location>
</feature>
<evidence type="ECO:0000256" key="11">
    <source>
        <dbReference type="SAM" id="MobiDB-lite"/>
    </source>
</evidence>
<protein>
    <submittedName>
        <fullName evidence="14">Putative transcription factor &amp; lipid binding Homobox-WOX family</fullName>
    </submittedName>
</protein>
<dbReference type="Gene3D" id="1.10.10.60">
    <property type="entry name" value="Homeodomain-like"/>
    <property type="match status" value="1"/>
</dbReference>
<dbReference type="PROSITE" id="PS50848">
    <property type="entry name" value="START"/>
    <property type="match status" value="1"/>
</dbReference>
<dbReference type="GO" id="GO:0000981">
    <property type="term" value="F:DNA-binding transcription factor activity, RNA polymerase II-specific"/>
    <property type="evidence" value="ECO:0007669"/>
    <property type="project" value="InterPro"/>
</dbReference>
<evidence type="ECO:0000256" key="2">
    <source>
        <dbReference type="ARBA" id="ARBA00006789"/>
    </source>
</evidence>
<dbReference type="InterPro" id="IPR057993">
    <property type="entry name" value="HD-Zip_IV_C"/>
</dbReference>
<dbReference type="AlphaFoldDB" id="A0A2P6RFY5"/>
<reference evidence="14 15" key="1">
    <citation type="journal article" date="2018" name="Nat. Genet.">
        <title>The Rosa genome provides new insights in the design of modern roses.</title>
        <authorList>
            <person name="Bendahmane M."/>
        </authorList>
    </citation>
    <scope>NUCLEOTIDE SEQUENCE [LARGE SCALE GENOMIC DNA]</scope>
    <source>
        <strain evidence="15">cv. Old Blush</strain>
    </source>
</reference>
<evidence type="ECO:0000256" key="8">
    <source>
        <dbReference type="ARBA" id="ARBA00023242"/>
    </source>
</evidence>